<dbReference type="GO" id="GO:0003677">
    <property type="term" value="F:DNA binding"/>
    <property type="evidence" value="ECO:0007669"/>
    <property type="project" value="UniProtKB-KW"/>
</dbReference>
<evidence type="ECO:0000313" key="2">
    <source>
        <dbReference type="EMBL" id="MEX5728476.1"/>
    </source>
</evidence>
<feature type="domain" description="Helix-turn-helix" evidence="1">
    <location>
        <begin position="25"/>
        <end position="76"/>
    </location>
</feature>
<organism evidence="2 3">
    <name type="scientific">Rhodovulum iodosum</name>
    <dbReference type="NCBI Taxonomy" id="68291"/>
    <lineage>
        <taxon>Bacteria</taxon>
        <taxon>Pseudomonadati</taxon>
        <taxon>Pseudomonadota</taxon>
        <taxon>Alphaproteobacteria</taxon>
        <taxon>Rhodobacterales</taxon>
        <taxon>Paracoccaceae</taxon>
        <taxon>Rhodovulum</taxon>
    </lineage>
</organism>
<keyword evidence="2" id="KW-0238">DNA-binding</keyword>
<dbReference type="InterPro" id="IPR041657">
    <property type="entry name" value="HTH_17"/>
</dbReference>
<evidence type="ECO:0000259" key="1">
    <source>
        <dbReference type="Pfam" id="PF12728"/>
    </source>
</evidence>
<protein>
    <submittedName>
        <fullName evidence="2">DNA-binding transcriptional regulator AlpA</fullName>
    </submittedName>
</protein>
<dbReference type="RefSeq" id="WP_125403162.1">
    <property type="nucleotide sequence ID" value="NZ_JBEHHI010000002.1"/>
</dbReference>
<comment type="caution">
    <text evidence="2">The sequence shown here is derived from an EMBL/GenBank/DDBJ whole genome shotgun (WGS) entry which is preliminary data.</text>
</comment>
<dbReference type="Pfam" id="PF12728">
    <property type="entry name" value="HTH_17"/>
    <property type="match status" value="1"/>
</dbReference>
<dbReference type="SUPFAM" id="SSF46955">
    <property type="entry name" value="Putative DNA-binding domain"/>
    <property type="match status" value="1"/>
</dbReference>
<accession>A0ABV3XT10</accession>
<dbReference type="Proteomes" id="UP001560019">
    <property type="component" value="Unassembled WGS sequence"/>
</dbReference>
<name>A0ABV3XT10_9RHOB</name>
<evidence type="ECO:0000313" key="3">
    <source>
        <dbReference type="Proteomes" id="UP001560019"/>
    </source>
</evidence>
<dbReference type="EMBL" id="JBEHHI010000002">
    <property type="protein sequence ID" value="MEX5728476.1"/>
    <property type="molecule type" value="Genomic_DNA"/>
</dbReference>
<reference evidence="2 3" key="1">
    <citation type="submission" date="2024-06" db="EMBL/GenBank/DDBJ databases">
        <title>Genome of Rhodovulum iodosum, a marine photoferrotroph.</title>
        <authorList>
            <person name="Bianchini G."/>
            <person name="Nikeleit V."/>
            <person name="Kappler A."/>
            <person name="Bryce C."/>
            <person name="Sanchez-Baracaldo P."/>
        </authorList>
    </citation>
    <scope>NUCLEOTIDE SEQUENCE [LARGE SCALE GENOMIC DNA]</scope>
    <source>
        <strain evidence="2 3">UT/N1</strain>
    </source>
</reference>
<gene>
    <name evidence="2" type="ORF">Ga0609869_001829</name>
</gene>
<sequence>MSTDEIRALERRIEDLETQITTPKLMTPRQVCDFLQISERQFYEWKRAGDSPPAIYWSERTVRYDLDAVMAWAKQKEVGQA</sequence>
<dbReference type="InterPro" id="IPR009061">
    <property type="entry name" value="DNA-bd_dom_put_sf"/>
</dbReference>
<keyword evidence="3" id="KW-1185">Reference proteome</keyword>
<proteinExistence type="predicted"/>